<dbReference type="Proteomes" id="UP000033352">
    <property type="component" value="Unassembled WGS sequence"/>
</dbReference>
<proteinExistence type="predicted"/>
<accession>A0A0F0ZZ13</accession>
<comment type="caution">
    <text evidence="1">The sequence shown here is derived from an EMBL/GenBank/DDBJ whole genome shotgun (WGS) entry which is preliminary data.</text>
</comment>
<evidence type="ECO:0000313" key="1">
    <source>
        <dbReference type="EMBL" id="KJN13830.1"/>
    </source>
</evidence>
<gene>
    <name evidence="1" type="ORF">SS37_24875</name>
</gene>
<evidence type="ECO:0000313" key="2">
    <source>
        <dbReference type="Proteomes" id="UP000033352"/>
    </source>
</evidence>
<dbReference type="EMBL" id="JZYX01000097">
    <property type="protein sequence ID" value="KJN13830.1"/>
    <property type="molecule type" value="Genomic_DNA"/>
</dbReference>
<reference evidence="1 2" key="1">
    <citation type="submission" date="2015-03" db="EMBL/GenBank/DDBJ databases">
        <authorList>
            <person name="McCorrison J."/>
            <person name="Sanka R."/>
            <person name="Adams M."/>
            <person name="Brinkac L."/>
            <person name="Nierman W."/>
            <person name="Sutton G."/>
            <person name="Nelson K."/>
            <person name="Kiedrowski L."/>
            <person name="Guerrero D."/>
            <person name="Bonomo R."/>
        </authorList>
    </citation>
    <scope>NUCLEOTIDE SEQUENCE [LARGE SCALE GENOMIC DNA]</scope>
    <source>
        <strain evidence="1 2">35699</strain>
    </source>
</reference>
<dbReference type="AlphaFoldDB" id="A0A0F0ZZ13"/>
<name>A0A0F0ZZ13_9ENTR</name>
<sequence length="72" mass="8383">MKRLHQLLSAVVKVDWSQIIEVIKPYGLIMIADQDLTLDKNILPRFNDKITSFQIEKKDAKGNWKKCGKRIT</sequence>
<organism evidence="1 2">
    <name type="scientific">Enterobacter sichuanensis</name>
    <dbReference type="NCBI Taxonomy" id="2071710"/>
    <lineage>
        <taxon>Bacteria</taxon>
        <taxon>Pseudomonadati</taxon>
        <taxon>Pseudomonadota</taxon>
        <taxon>Gammaproteobacteria</taxon>
        <taxon>Enterobacterales</taxon>
        <taxon>Enterobacteriaceae</taxon>
        <taxon>Enterobacter</taxon>
        <taxon>Enterobacter cloacae complex</taxon>
    </lineage>
</organism>
<dbReference type="PATRIC" id="fig|1619248.3.peg.5294"/>
<protein>
    <submittedName>
        <fullName evidence="1">Uncharacterized protein</fullName>
    </submittedName>
</protein>